<dbReference type="GO" id="GO:0008270">
    <property type="term" value="F:zinc ion binding"/>
    <property type="evidence" value="ECO:0007669"/>
    <property type="project" value="InterPro"/>
</dbReference>
<feature type="repeat" description="PPR" evidence="3">
    <location>
        <begin position="231"/>
        <end position="265"/>
    </location>
</feature>
<dbReference type="Pfam" id="PF01535">
    <property type="entry name" value="PPR"/>
    <property type="match status" value="7"/>
</dbReference>
<proteinExistence type="inferred from homology"/>
<dbReference type="FunFam" id="1.25.40.10:FF:000361">
    <property type="entry name" value="Pentatricopeptide repeat-containing protein chloroplastic"/>
    <property type="match status" value="1"/>
</dbReference>
<dbReference type="InterPro" id="IPR011990">
    <property type="entry name" value="TPR-like_helical_dom_sf"/>
</dbReference>
<protein>
    <recommendedName>
        <fullName evidence="5">DYW domain-containing protein</fullName>
    </recommendedName>
</protein>
<feature type="domain" description="DYW" evidence="5">
    <location>
        <begin position="884"/>
        <end position="976"/>
    </location>
</feature>
<dbReference type="InterPro" id="IPR046960">
    <property type="entry name" value="PPR_At4g14850-like_plant"/>
</dbReference>
<accession>W9R2F6</accession>
<dbReference type="FunFam" id="1.25.40.10:FF:000987">
    <property type="entry name" value="Pentatricopeptide repeat-containing protein At3g14330"/>
    <property type="match status" value="1"/>
</dbReference>
<feature type="repeat" description="PPR" evidence="3">
    <location>
        <begin position="669"/>
        <end position="703"/>
    </location>
</feature>
<dbReference type="KEGG" id="mnt:21384308"/>
<dbReference type="InterPro" id="IPR032867">
    <property type="entry name" value="DYW_dom"/>
</dbReference>
<feature type="compositionally biased region" description="Polar residues" evidence="4">
    <location>
        <begin position="42"/>
        <end position="51"/>
    </location>
</feature>
<feature type="repeat" description="PPR" evidence="3">
    <location>
        <begin position="467"/>
        <end position="501"/>
    </location>
</feature>
<dbReference type="Proteomes" id="UP000030645">
    <property type="component" value="Unassembled WGS sequence"/>
</dbReference>
<comment type="similarity">
    <text evidence="1">Belongs to the PPR family. PCMP-H subfamily.</text>
</comment>
<evidence type="ECO:0000256" key="1">
    <source>
        <dbReference type="ARBA" id="ARBA00006643"/>
    </source>
</evidence>
<dbReference type="InterPro" id="IPR046848">
    <property type="entry name" value="E_motif"/>
</dbReference>
<evidence type="ECO:0000313" key="6">
    <source>
        <dbReference type="EMBL" id="EXB52480.1"/>
    </source>
</evidence>
<keyword evidence="7" id="KW-1185">Reference proteome</keyword>
<organism evidence="6 7">
    <name type="scientific">Morus notabilis</name>
    <dbReference type="NCBI Taxonomy" id="981085"/>
    <lineage>
        <taxon>Eukaryota</taxon>
        <taxon>Viridiplantae</taxon>
        <taxon>Streptophyta</taxon>
        <taxon>Embryophyta</taxon>
        <taxon>Tracheophyta</taxon>
        <taxon>Spermatophyta</taxon>
        <taxon>Magnoliopsida</taxon>
        <taxon>eudicotyledons</taxon>
        <taxon>Gunneridae</taxon>
        <taxon>Pentapetalae</taxon>
        <taxon>rosids</taxon>
        <taxon>fabids</taxon>
        <taxon>Rosales</taxon>
        <taxon>Moraceae</taxon>
        <taxon>Moreae</taxon>
        <taxon>Morus</taxon>
    </lineage>
</organism>
<dbReference type="Pfam" id="PF13041">
    <property type="entry name" value="PPR_2"/>
    <property type="match status" value="2"/>
</dbReference>
<dbReference type="GO" id="GO:0009451">
    <property type="term" value="P:RNA modification"/>
    <property type="evidence" value="ECO:0007669"/>
    <property type="project" value="InterPro"/>
</dbReference>
<evidence type="ECO:0000256" key="4">
    <source>
        <dbReference type="SAM" id="MobiDB-lite"/>
    </source>
</evidence>
<dbReference type="AlphaFoldDB" id="W9R2F6"/>
<feature type="repeat" description="PPR" evidence="3">
    <location>
        <begin position="568"/>
        <end position="602"/>
    </location>
</feature>
<dbReference type="OrthoDB" id="1859983at2759"/>
<dbReference type="Pfam" id="PF20431">
    <property type="entry name" value="E_motif"/>
    <property type="match status" value="1"/>
</dbReference>
<dbReference type="PANTHER" id="PTHR47926:SF383">
    <property type="entry name" value="DYW DOMAIN-CONTAINING PROTEIN"/>
    <property type="match status" value="1"/>
</dbReference>
<evidence type="ECO:0000259" key="5">
    <source>
        <dbReference type="Pfam" id="PF14432"/>
    </source>
</evidence>
<dbReference type="InterPro" id="IPR002885">
    <property type="entry name" value="PPR_rpt"/>
</dbReference>
<dbReference type="FunFam" id="1.25.40.10:FF:000344">
    <property type="entry name" value="Pentatricopeptide repeat-containing protein"/>
    <property type="match status" value="1"/>
</dbReference>
<dbReference type="eggNOG" id="KOG4197">
    <property type="taxonomic scope" value="Eukaryota"/>
</dbReference>
<name>W9R2F6_9ROSA</name>
<dbReference type="EMBL" id="KE344067">
    <property type="protein sequence ID" value="EXB52480.1"/>
    <property type="molecule type" value="Genomic_DNA"/>
</dbReference>
<dbReference type="Gene3D" id="1.25.40.10">
    <property type="entry name" value="Tetratricopeptide repeat domain"/>
    <property type="match status" value="6"/>
</dbReference>
<dbReference type="GO" id="GO:0003729">
    <property type="term" value="F:mRNA binding"/>
    <property type="evidence" value="ECO:0007669"/>
    <property type="project" value="UniProtKB-ARBA"/>
</dbReference>
<keyword evidence="2" id="KW-0677">Repeat</keyword>
<evidence type="ECO:0000256" key="2">
    <source>
        <dbReference type="ARBA" id="ARBA00022737"/>
    </source>
</evidence>
<dbReference type="NCBIfam" id="TIGR00756">
    <property type="entry name" value="PPR"/>
    <property type="match status" value="5"/>
</dbReference>
<reference evidence="7" key="1">
    <citation type="submission" date="2013-01" db="EMBL/GenBank/DDBJ databases">
        <title>Draft Genome Sequence of a Mulberry Tree, Morus notabilis C.K. Schneid.</title>
        <authorList>
            <person name="He N."/>
            <person name="Zhao S."/>
        </authorList>
    </citation>
    <scope>NUCLEOTIDE SEQUENCE</scope>
</reference>
<feature type="region of interest" description="Disordered" evidence="4">
    <location>
        <begin position="1"/>
        <end position="51"/>
    </location>
</feature>
<gene>
    <name evidence="6" type="ORF">L484_000681</name>
</gene>
<evidence type="ECO:0000256" key="3">
    <source>
        <dbReference type="PROSITE-ProRule" id="PRU00708"/>
    </source>
</evidence>
<dbReference type="Pfam" id="PF12854">
    <property type="entry name" value="PPR_1"/>
    <property type="match status" value="1"/>
</dbReference>
<dbReference type="PANTHER" id="PTHR47926">
    <property type="entry name" value="PENTATRICOPEPTIDE REPEAT-CONTAINING PROTEIN"/>
    <property type="match status" value="1"/>
</dbReference>
<feature type="repeat" description="PPR" evidence="3">
    <location>
        <begin position="160"/>
        <end position="195"/>
    </location>
</feature>
<dbReference type="PROSITE" id="PS51375">
    <property type="entry name" value="PPR"/>
    <property type="match status" value="6"/>
</dbReference>
<dbReference type="Pfam" id="PF14432">
    <property type="entry name" value="DYW_deaminase"/>
    <property type="match status" value="1"/>
</dbReference>
<sequence>MASVSVTPPVSCHYRHNQPPPTYSTKRSHNSIPPPKAPLPFSTAQTQKPTNSLQLQQPFLQHITNLCESGNLPEALAFLQNDSQNVSVSAPERKDAIGVLLQVCGRHKDIEIGRKVHHMILELTQFRNDFVLNTRLITMYSLCGSPLDSRSVFDGLERNNLFMWNALVSAYARNELYHDAVKTFVGLVSETEFQPDSFTLPCVIKACSGLLDVGLGREVHGMAVKMALVSDVFVGNALVGMYGKCGFLEDAVRVFEKMPERNLVSWNSMIRGFSENGLCIESYGLLREILVVGLLPDDATVVTLLPVCAAEGDIDMGIAIHALVVKLGLSEELMVSNALMDMYAKCGYLSDAVFLFGKNNNRNVVTWNSMIGGFSREGDVSGTFDLLRRMQMEEDENVKVNEVTILNVLPACLEEDELVSLKEIHGYSFKHGFHDDELVANAFVSAYTKCGSLHYAQHVFFGIEKKTVSSFNALIGGLAQNGDPRMALDFYFEMKDSGLDPDYFSIGSLFLACAHLKLLQYGKQIHACVLRNGLERDSFIAISLISLYIHCGKIFSACELFYRMEGKSLVCWNTMLSGYSQLGLPDEALHLFREMISDGVRPYEIAITSVFEACSQLSALRLGKELHCFALKANLVDDMFVECSVLDMYAKSGCMEQAQTVFDNLKDKDLALWNVVIAGHGINGNANKVLELFEEMQRLGLKPDGFTFIGILMACNHVGMVSVGLKYLNEMQGLYRIEPKLEHYACAVDMLGRAGQLEEALKLVNDMPEEPDTRIWSSLLSSCRSHGNLEMGEIIGKKLLDLEPEKAENYVLVSNLYAGSEKWDDVKRVRQRMKAFGLQKDAGQSWIELGGKVYSFLAGDNMHPEYVEIAEMWKRVEKKISKLGYKPNTSCVLHELEEEEKIEKLRGHSEKLAISFGLLKMSKGSTIRVSKNLRICLDCHNAAKLISKAVEREIIVRDNKRFHHFKHGICSCSDYW</sequence>
<dbReference type="FunFam" id="1.25.40.10:FF:000351">
    <property type="entry name" value="Pentatricopeptide repeat-containing protein"/>
    <property type="match status" value="1"/>
</dbReference>
<dbReference type="FunFam" id="1.25.40.10:FF:000690">
    <property type="entry name" value="Pentatricopeptide repeat-containing protein"/>
    <property type="match status" value="1"/>
</dbReference>
<evidence type="ECO:0000313" key="7">
    <source>
        <dbReference type="Proteomes" id="UP000030645"/>
    </source>
</evidence>
<feature type="repeat" description="PPR" evidence="3">
    <location>
        <begin position="363"/>
        <end position="393"/>
    </location>
</feature>